<evidence type="ECO:0000256" key="1">
    <source>
        <dbReference type="ARBA" id="ARBA00008773"/>
    </source>
</evidence>
<organism evidence="5 6">
    <name type="scientific">Asparagus officinalis</name>
    <name type="common">Garden asparagus</name>
    <dbReference type="NCBI Taxonomy" id="4686"/>
    <lineage>
        <taxon>Eukaryota</taxon>
        <taxon>Viridiplantae</taxon>
        <taxon>Streptophyta</taxon>
        <taxon>Embryophyta</taxon>
        <taxon>Tracheophyta</taxon>
        <taxon>Spermatophyta</taxon>
        <taxon>Magnoliopsida</taxon>
        <taxon>Liliopsida</taxon>
        <taxon>Asparagales</taxon>
        <taxon>Asparagaceae</taxon>
        <taxon>Asparagoideae</taxon>
        <taxon>Asparagus</taxon>
    </lineage>
</organism>
<evidence type="ECO:0000313" key="5">
    <source>
        <dbReference type="EMBL" id="ONK63473.1"/>
    </source>
</evidence>
<sequence>MQGNNLPPPNEVVNLYKSKGITSMRLYAPNQAALQALRGSNINLILDVPRTDLRNLASDPSAANSWVQNNVQAYWPAVQFRYIAVGNEVIPGNLAQYVLPAMKNIHSSLSSAGLQNSIKVSTAVSLGVIGQSYPPSAGTFSGNALTYMTPIVQFLVNNASPLLANVYPYFSYTGNMGSIRLDYALFTAPGTVVQDGNLSYQNLFDALMDATYSALERVGGSSVVIVTSESGWPSAAGTAATIDNARTYNQNLIRHVAQGTPKRPGKSIEAYIFSMFNENQKEPQGIENHWGLFYPNKQPVYPINFQ</sequence>
<proteinExistence type="inferred from homology"/>
<dbReference type="InterPro" id="IPR017853">
    <property type="entry name" value="GH"/>
</dbReference>
<dbReference type="OMA" id="TNIELMM"/>
<dbReference type="EMBL" id="CM007387">
    <property type="protein sequence ID" value="ONK63473.1"/>
    <property type="molecule type" value="Genomic_DNA"/>
</dbReference>
<dbReference type="Pfam" id="PF00332">
    <property type="entry name" value="Glyco_hydro_17"/>
    <property type="match status" value="1"/>
</dbReference>
<evidence type="ECO:0000256" key="3">
    <source>
        <dbReference type="ARBA" id="ARBA00023295"/>
    </source>
</evidence>
<dbReference type="GO" id="GO:0005975">
    <property type="term" value="P:carbohydrate metabolic process"/>
    <property type="evidence" value="ECO:0007669"/>
    <property type="project" value="InterPro"/>
</dbReference>
<name>A0A5P1ECG9_ASPOF</name>
<dbReference type="InterPro" id="IPR044965">
    <property type="entry name" value="Glyco_hydro_17_plant"/>
</dbReference>
<accession>A0A5P1ECG9</accession>
<evidence type="ECO:0000313" key="6">
    <source>
        <dbReference type="Proteomes" id="UP000243459"/>
    </source>
</evidence>
<comment type="similarity">
    <text evidence="1 4">Belongs to the glycosyl hydrolase 17 family.</text>
</comment>
<evidence type="ECO:0008006" key="7">
    <source>
        <dbReference type="Google" id="ProtNLM"/>
    </source>
</evidence>
<protein>
    <recommendedName>
        <fullName evidence="7">Glucan endo-1,3-beta-D-glucosidase</fullName>
    </recommendedName>
</protein>
<dbReference type="PANTHER" id="PTHR32227">
    <property type="entry name" value="GLUCAN ENDO-1,3-BETA-GLUCOSIDASE BG1-RELATED-RELATED"/>
    <property type="match status" value="1"/>
</dbReference>
<dbReference type="SUPFAM" id="SSF51445">
    <property type="entry name" value="(Trans)glycosidases"/>
    <property type="match status" value="1"/>
</dbReference>
<keyword evidence="6" id="KW-1185">Reference proteome</keyword>
<dbReference type="FunFam" id="3.20.20.80:FF:000010">
    <property type="entry name" value="glucan endo-1,3-beta-glucosidase, basic"/>
    <property type="match status" value="1"/>
</dbReference>
<keyword evidence="2" id="KW-0378">Hydrolase</keyword>
<dbReference type="Gene3D" id="3.20.20.80">
    <property type="entry name" value="Glycosidases"/>
    <property type="match status" value="1"/>
</dbReference>
<evidence type="ECO:0000256" key="2">
    <source>
        <dbReference type="ARBA" id="ARBA00022801"/>
    </source>
</evidence>
<dbReference type="Gramene" id="ONK63473">
    <property type="protein sequence ID" value="ONK63473"/>
    <property type="gene ID" value="A4U43_C07F15510"/>
</dbReference>
<reference evidence="6" key="1">
    <citation type="journal article" date="2017" name="Nat. Commun.">
        <title>The asparagus genome sheds light on the origin and evolution of a young Y chromosome.</title>
        <authorList>
            <person name="Harkess A."/>
            <person name="Zhou J."/>
            <person name="Xu C."/>
            <person name="Bowers J.E."/>
            <person name="Van der Hulst R."/>
            <person name="Ayyampalayam S."/>
            <person name="Mercati F."/>
            <person name="Riccardi P."/>
            <person name="McKain M.R."/>
            <person name="Kakrana A."/>
            <person name="Tang H."/>
            <person name="Ray J."/>
            <person name="Groenendijk J."/>
            <person name="Arikit S."/>
            <person name="Mathioni S.M."/>
            <person name="Nakano M."/>
            <person name="Shan H."/>
            <person name="Telgmann-Rauber A."/>
            <person name="Kanno A."/>
            <person name="Yue Z."/>
            <person name="Chen H."/>
            <person name="Li W."/>
            <person name="Chen Y."/>
            <person name="Xu X."/>
            <person name="Zhang Y."/>
            <person name="Luo S."/>
            <person name="Chen H."/>
            <person name="Gao J."/>
            <person name="Mao Z."/>
            <person name="Pires J.C."/>
            <person name="Luo M."/>
            <person name="Kudrna D."/>
            <person name="Wing R.A."/>
            <person name="Meyers B.C."/>
            <person name="Yi K."/>
            <person name="Kong H."/>
            <person name="Lavrijsen P."/>
            <person name="Sunseri F."/>
            <person name="Falavigna A."/>
            <person name="Ye Y."/>
            <person name="Leebens-Mack J.H."/>
            <person name="Chen G."/>
        </authorList>
    </citation>
    <scope>NUCLEOTIDE SEQUENCE [LARGE SCALE GENOMIC DNA]</scope>
    <source>
        <strain evidence="6">cv. DH0086</strain>
    </source>
</reference>
<dbReference type="AlphaFoldDB" id="A0A5P1ECG9"/>
<dbReference type="InterPro" id="IPR000490">
    <property type="entry name" value="Glyco_hydro_17"/>
</dbReference>
<dbReference type="GO" id="GO:0042973">
    <property type="term" value="F:glucan endo-1,3-beta-D-glucosidase activity"/>
    <property type="evidence" value="ECO:0007669"/>
    <property type="project" value="UniProtKB-ARBA"/>
</dbReference>
<dbReference type="Proteomes" id="UP000243459">
    <property type="component" value="Chromosome 7"/>
</dbReference>
<keyword evidence="3" id="KW-0326">Glycosidase</keyword>
<evidence type="ECO:0000256" key="4">
    <source>
        <dbReference type="RuleBase" id="RU004335"/>
    </source>
</evidence>
<gene>
    <name evidence="5" type="ORF">A4U43_C07F15510</name>
</gene>